<name>A0AAV5DX91_ELECO</name>
<gene>
    <name evidence="1" type="primary">gb02561</name>
    <name evidence="1" type="ORF">PR202_gb02561</name>
</gene>
<protein>
    <submittedName>
        <fullName evidence="1">Uncharacterized protein</fullName>
    </submittedName>
</protein>
<proteinExistence type="predicted"/>
<dbReference type="AlphaFoldDB" id="A0AAV5DX91"/>
<evidence type="ECO:0000313" key="2">
    <source>
        <dbReference type="Proteomes" id="UP001054889"/>
    </source>
</evidence>
<evidence type="ECO:0000313" key="1">
    <source>
        <dbReference type="EMBL" id="GJN15628.1"/>
    </source>
</evidence>
<reference evidence="1" key="1">
    <citation type="journal article" date="2018" name="DNA Res.">
        <title>Multiple hybrid de novo genome assembly of finger millet, an orphan allotetraploid crop.</title>
        <authorList>
            <person name="Hatakeyama M."/>
            <person name="Aluri S."/>
            <person name="Balachadran M.T."/>
            <person name="Sivarajan S.R."/>
            <person name="Patrignani A."/>
            <person name="Gruter S."/>
            <person name="Poveda L."/>
            <person name="Shimizu-Inatsugi R."/>
            <person name="Baeten J."/>
            <person name="Francoijs K.J."/>
            <person name="Nataraja K.N."/>
            <person name="Reddy Y.A.N."/>
            <person name="Phadnis S."/>
            <person name="Ravikumar R.L."/>
            <person name="Schlapbach R."/>
            <person name="Sreeman S.M."/>
            <person name="Shimizu K.K."/>
        </authorList>
    </citation>
    <scope>NUCLEOTIDE SEQUENCE</scope>
</reference>
<sequence length="192" mass="22260">MRVAERILTMDEVVRSKVVLIQRTGGGPEYNESFVGTVIVAEAQFCYIVTPKVMVRQEFSYDVFLPDRTVEKMTYDQFRIYDNGALAGFYVDKGVNNGITEFVIGDEATDFCEIGMCDFDKFGKLVLSYGRVILVAEDKEYYEVDYYSKKELPMEPRTHLENKVILDEYEKVREEKMKYLQAMAIAVRKIIK</sequence>
<keyword evidence="2" id="KW-1185">Reference proteome</keyword>
<accession>A0AAV5DX91</accession>
<organism evidence="1 2">
    <name type="scientific">Eleusine coracana subsp. coracana</name>
    <dbReference type="NCBI Taxonomy" id="191504"/>
    <lineage>
        <taxon>Eukaryota</taxon>
        <taxon>Viridiplantae</taxon>
        <taxon>Streptophyta</taxon>
        <taxon>Embryophyta</taxon>
        <taxon>Tracheophyta</taxon>
        <taxon>Spermatophyta</taxon>
        <taxon>Magnoliopsida</taxon>
        <taxon>Liliopsida</taxon>
        <taxon>Poales</taxon>
        <taxon>Poaceae</taxon>
        <taxon>PACMAD clade</taxon>
        <taxon>Chloridoideae</taxon>
        <taxon>Cynodonteae</taxon>
        <taxon>Eleusininae</taxon>
        <taxon>Eleusine</taxon>
    </lineage>
</organism>
<comment type="caution">
    <text evidence="1">The sequence shown here is derived from an EMBL/GenBank/DDBJ whole genome shotgun (WGS) entry which is preliminary data.</text>
</comment>
<dbReference type="EMBL" id="BQKI01000072">
    <property type="protein sequence ID" value="GJN15628.1"/>
    <property type="molecule type" value="Genomic_DNA"/>
</dbReference>
<dbReference type="Proteomes" id="UP001054889">
    <property type="component" value="Unassembled WGS sequence"/>
</dbReference>
<reference evidence="1" key="2">
    <citation type="submission" date="2021-12" db="EMBL/GenBank/DDBJ databases">
        <title>Resequencing data analysis of finger millet.</title>
        <authorList>
            <person name="Hatakeyama M."/>
            <person name="Aluri S."/>
            <person name="Balachadran M.T."/>
            <person name="Sivarajan S.R."/>
            <person name="Poveda L."/>
            <person name="Shimizu-Inatsugi R."/>
            <person name="Schlapbach R."/>
            <person name="Sreeman S.M."/>
            <person name="Shimizu K.K."/>
        </authorList>
    </citation>
    <scope>NUCLEOTIDE SEQUENCE</scope>
</reference>